<dbReference type="InterPro" id="IPR013096">
    <property type="entry name" value="Cupin_2"/>
</dbReference>
<dbReference type="GO" id="GO:0003677">
    <property type="term" value="F:DNA binding"/>
    <property type="evidence" value="ECO:0007669"/>
    <property type="project" value="UniProtKB-KW"/>
</dbReference>
<dbReference type="SMART" id="SM00530">
    <property type="entry name" value="HTH_XRE"/>
    <property type="match status" value="1"/>
</dbReference>
<dbReference type="GO" id="GO:0005829">
    <property type="term" value="C:cytosol"/>
    <property type="evidence" value="ECO:0007669"/>
    <property type="project" value="TreeGrafter"/>
</dbReference>
<keyword evidence="4" id="KW-1185">Reference proteome</keyword>
<reference evidence="3" key="1">
    <citation type="journal article" date="2014" name="Int. J. Syst. Evol. Microbiol.">
        <title>Complete genome sequence of Corynebacterium casei LMG S-19264T (=DSM 44701T), isolated from a smear-ripened cheese.</title>
        <authorList>
            <consortium name="US DOE Joint Genome Institute (JGI-PGF)"/>
            <person name="Walter F."/>
            <person name="Albersmeier A."/>
            <person name="Kalinowski J."/>
            <person name="Ruckert C."/>
        </authorList>
    </citation>
    <scope>NUCLEOTIDE SEQUENCE</scope>
    <source>
        <strain evidence="3">KCTC 32513</strain>
    </source>
</reference>
<evidence type="ECO:0000313" key="4">
    <source>
        <dbReference type="Proteomes" id="UP000634004"/>
    </source>
</evidence>
<keyword evidence="1" id="KW-0238">DNA-binding</keyword>
<evidence type="ECO:0000313" key="3">
    <source>
        <dbReference type="EMBL" id="GHA83988.1"/>
    </source>
</evidence>
<dbReference type="Gene3D" id="2.60.120.10">
    <property type="entry name" value="Jelly Rolls"/>
    <property type="match status" value="1"/>
</dbReference>
<name>A0A8J3G1D4_9PROT</name>
<dbReference type="GO" id="GO:0003700">
    <property type="term" value="F:DNA-binding transcription factor activity"/>
    <property type="evidence" value="ECO:0007669"/>
    <property type="project" value="TreeGrafter"/>
</dbReference>
<dbReference type="RefSeq" id="WP_189494902.1">
    <property type="nucleotide sequence ID" value="NZ_BMZH01000001.1"/>
</dbReference>
<reference evidence="3" key="2">
    <citation type="submission" date="2020-09" db="EMBL/GenBank/DDBJ databases">
        <authorList>
            <person name="Sun Q."/>
            <person name="Kim S."/>
        </authorList>
    </citation>
    <scope>NUCLEOTIDE SEQUENCE</scope>
    <source>
        <strain evidence="3">KCTC 32513</strain>
    </source>
</reference>
<evidence type="ECO:0000259" key="2">
    <source>
        <dbReference type="PROSITE" id="PS50943"/>
    </source>
</evidence>
<dbReference type="CDD" id="cd00093">
    <property type="entry name" value="HTH_XRE"/>
    <property type="match status" value="1"/>
</dbReference>
<dbReference type="InterPro" id="IPR001387">
    <property type="entry name" value="Cro/C1-type_HTH"/>
</dbReference>
<dbReference type="PROSITE" id="PS50943">
    <property type="entry name" value="HTH_CROC1"/>
    <property type="match status" value="1"/>
</dbReference>
<dbReference type="SUPFAM" id="SSF51182">
    <property type="entry name" value="RmlC-like cupins"/>
    <property type="match status" value="1"/>
</dbReference>
<evidence type="ECO:0000256" key="1">
    <source>
        <dbReference type="ARBA" id="ARBA00023125"/>
    </source>
</evidence>
<dbReference type="InterPro" id="IPR050807">
    <property type="entry name" value="TransReg_Diox_bact_type"/>
</dbReference>
<dbReference type="Pfam" id="PF07883">
    <property type="entry name" value="Cupin_2"/>
    <property type="match status" value="1"/>
</dbReference>
<dbReference type="Gene3D" id="1.10.260.40">
    <property type="entry name" value="lambda repressor-like DNA-binding domains"/>
    <property type="match status" value="1"/>
</dbReference>
<dbReference type="Pfam" id="PF01381">
    <property type="entry name" value="HTH_3"/>
    <property type="match status" value="1"/>
</dbReference>
<comment type="caution">
    <text evidence="3">The sequence shown here is derived from an EMBL/GenBank/DDBJ whole genome shotgun (WGS) entry which is preliminary data.</text>
</comment>
<dbReference type="Proteomes" id="UP000634004">
    <property type="component" value="Unassembled WGS sequence"/>
</dbReference>
<dbReference type="AlphaFoldDB" id="A0A8J3G1D4"/>
<dbReference type="InterPro" id="IPR014710">
    <property type="entry name" value="RmlC-like_jellyroll"/>
</dbReference>
<organism evidence="3 4">
    <name type="scientific">Algimonas arctica</name>
    <dbReference type="NCBI Taxonomy" id="1479486"/>
    <lineage>
        <taxon>Bacteria</taxon>
        <taxon>Pseudomonadati</taxon>
        <taxon>Pseudomonadota</taxon>
        <taxon>Alphaproteobacteria</taxon>
        <taxon>Maricaulales</taxon>
        <taxon>Robiginitomaculaceae</taxon>
        <taxon>Algimonas</taxon>
    </lineage>
</organism>
<gene>
    <name evidence="3" type="ORF">GCM10009069_04180</name>
</gene>
<proteinExistence type="predicted"/>
<dbReference type="PANTHER" id="PTHR46797">
    <property type="entry name" value="HTH-TYPE TRANSCRIPTIONAL REGULATOR"/>
    <property type="match status" value="1"/>
</dbReference>
<sequence length="206" mass="22539">MTRKTRSKRPTCPETEALSEKLGETIARLRKSDQLSLGELSVMSGVAKSMISQIEKNESNPTVATLSRLSQALGTSVEAMFATSPTQTALVQHAHVQDIPHITSDDGLCDLRIIGAIETVQFVQVYDFRAKSGGKLISSPHPVGSVENLTLLSGELEVRVEGERWTVKEGETLRYHADRPHSIHNRTDHPAHATMVNILAHSVRVG</sequence>
<dbReference type="PANTHER" id="PTHR46797:SF1">
    <property type="entry name" value="METHYLPHOSPHONATE SYNTHASE"/>
    <property type="match status" value="1"/>
</dbReference>
<dbReference type="InterPro" id="IPR011051">
    <property type="entry name" value="RmlC_Cupin_sf"/>
</dbReference>
<dbReference type="CDD" id="cd02209">
    <property type="entry name" value="cupin_XRE_C"/>
    <property type="match status" value="1"/>
</dbReference>
<accession>A0A8J3G1D4</accession>
<dbReference type="SUPFAM" id="SSF47413">
    <property type="entry name" value="lambda repressor-like DNA-binding domains"/>
    <property type="match status" value="1"/>
</dbReference>
<dbReference type="InterPro" id="IPR010982">
    <property type="entry name" value="Lambda_DNA-bd_dom_sf"/>
</dbReference>
<protein>
    <submittedName>
        <fullName evidence="3">Transcriptional regulator</fullName>
    </submittedName>
</protein>
<dbReference type="EMBL" id="BMZH01000001">
    <property type="protein sequence ID" value="GHA83988.1"/>
    <property type="molecule type" value="Genomic_DNA"/>
</dbReference>
<feature type="domain" description="HTH cro/C1-type" evidence="2">
    <location>
        <begin position="26"/>
        <end position="80"/>
    </location>
</feature>